<keyword evidence="1" id="KW-0614">Plasmid</keyword>
<protein>
    <submittedName>
        <fullName evidence="1">Uncharacterized protein</fullName>
    </submittedName>
</protein>
<reference evidence="1 2" key="1">
    <citation type="journal article" date="2007" name="ISME J.">
        <title>Sequence-based analysis of pQBR103; a representative of a unique, transfer-proficient mega plasmid resident in the microbial community of sugar beet.</title>
        <authorList>
            <person name="Tett A."/>
            <person name="Spiers A.J."/>
            <person name="Crossman L.C."/>
            <person name="Ager D."/>
            <person name="Ciric L."/>
            <person name="Dow J.M."/>
            <person name="Fry J.C."/>
            <person name="Harris D."/>
            <person name="Lilley A."/>
            <person name="Oliver A."/>
            <person name="Parkhill J."/>
            <person name="Quail M.A."/>
            <person name="Rainey P.B."/>
            <person name="Saunders N.J."/>
            <person name="Seeger K."/>
            <person name="Snyder L.A.S."/>
            <person name="Squares R."/>
            <person name="Thomas C.M."/>
            <person name="Turner S.L."/>
            <person name="Zhang X.-X."/>
            <person name="Field D."/>
            <person name="Bailey M.J."/>
        </authorList>
    </citation>
    <scope>NUCLEOTIDE SEQUENCE [LARGE SCALE GENOMIC DNA]</scope>
    <source>
        <strain evidence="1 2">SBW25</strain>
    </source>
</reference>
<gene>
    <name evidence="1" type="ordered locus">pQBR0244</name>
</gene>
<name>A4V6W5_PSEFS</name>
<accession>A4V6W5</accession>
<proteinExistence type="predicted"/>
<dbReference type="EMBL" id="AM235768">
    <property type="protein sequence ID" value="CAM96276.1"/>
    <property type="molecule type" value="Genomic_DNA"/>
</dbReference>
<evidence type="ECO:0000313" key="1">
    <source>
        <dbReference type="EMBL" id="CAM96276.1"/>
    </source>
</evidence>
<dbReference type="Proteomes" id="UP000002332">
    <property type="component" value="Plasmid pQBR103"/>
</dbReference>
<dbReference type="RefSeq" id="WP_011923052.1">
    <property type="nucleotide sequence ID" value="NC_009444.1"/>
</dbReference>
<dbReference type="AlphaFoldDB" id="A4V6W5"/>
<evidence type="ECO:0000313" key="2">
    <source>
        <dbReference type="Proteomes" id="UP000002332"/>
    </source>
</evidence>
<organism evidence="1 2">
    <name type="scientific">Pseudomonas fluorescens (strain SBW25)</name>
    <dbReference type="NCBI Taxonomy" id="216595"/>
    <lineage>
        <taxon>Bacteria</taxon>
        <taxon>Pseudomonadati</taxon>
        <taxon>Pseudomonadota</taxon>
        <taxon>Gammaproteobacteria</taxon>
        <taxon>Pseudomonadales</taxon>
        <taxon>Pseudomonadaceae</taxon>
        <taxon>Pseudomonas</taxon>
    </lineage>
</organism>
<dbReference type="PATRIC" id="fig|216595.4.peg.140"/>
<sequence length="234" mass="25256">MNIPLIPATGLHFVKFDIERCIRIVTEDGEHCLPIDPRQREDILAPIALDGSLSIGDHQRLNLITIEIGGASYAAMDTIDGELYQRAANAESDDYSHTFSEGSYGGVVWRVVGYLSNRPGDALQLNSGNDEAGVRAVLGAFQSLLSPAPAPSPTRVVVELSDGGLVGIHSQQPIEAIVVCFDHEDESEGGVSEQAQWFKENAGRTAAIWHHRDNATGEMEAFFAKAAERSTTPS</sequence>
<geneLocation type="plasmid" evidence="1 2">
    <name>pQBR103</name>
</geneLocation>